<gene>
    <name evidence="4" type="ORF">DEM27_02680</name>
</gene>
<proteinExistence type="predicted"/>
<evidence type="ECO:0000313" key="4">
    <source>
        <dbReference type="EMBL" id="PWE58109.1"/>
    </source>
</evidence>
<protein>
    <submittedName>
        <fullName evidence="4">Uncharacterized protein</fullName>
    </submittedName>
</protein>
<dbReference type="OrthoDB" id="6399948at2"/>
<comment type="caution">
    <text evidence="4">The sequence shown here is derived from an EMBL/GenBank/DDBJ whole genome shotgun (WGS) entry which is preliminary data.</text>
</comment>
<accession>A0A2U2DY23</accession>
<organism evidence="4 5">
    <name type="scientific">Metarhizobium album</name>
    <dbReference type="NCBI Taxonomy" id="2182425"/>
    <lineage>
        <taxon>Bacteria</taxon>
        <taxon>Pseudomonadati</taxon>
        <taxon>Pseudomonadota</taxon>
        <taxon>Alphaproteobacteria</taxon>
        <taxon>Hyphomicrobiales</taxon>
        <taxon>Rhizobiaceae</taxon>
        <taxon>Metarhizobium</taxon>
    </lineage>
</organism>
<keyword evidence="2 3" id="KW-0802">TPR repeat</keyword>
<dbReference type="AlphaFoldDB" id="A0A2U2DY23"/>
<dbReference type="Gene3D" id="1.25.40.10">
    <property type="entry name" value="Tetratricopeptide repeat domain"/>
    <property type="match status" value="1"/>
</dbReference>
<dbReference type="RefSeq" id="WP_109456625.1">
    <property type="nucleotide sequence ID" value="NZ_QFBC01000001.1"/>
</dbReference>
<dbReference type="Pfam" id="PF07719">
    <property type="entry name" value="TPR_2"/>
    <property type="match status" value="1"/>
</dbReference>
<dbReference type="SUPFAM" id="SSF48452">
    <property type="entry name" value="TPR-like"/>
    <property type="match status" value="1"/>
</dbReference>
<dbReference type="Proteomes" id="UP000245252">
    <property type="component" value="Unassembled WGS sequence"/>
</dbReference>
<name>A0A2U2DY23_9HYPH</name>
<evidence type="ECO:0000256" key="1">
    <source>
        <dbReference type="ARBA" id="ARBA00022737"/>
    </source>
</evidence>
<feature type="repeat" description="TPR" evidence="3">
    <location>
        <begin position="103"/>
        <end position="136"/>
    </location>
</feature>
<dbReference type="PROSITE" id="PS50005">
    <property type="entry name" value="TPR"/>
    <property type="match status" value="1"/>
</dbReference>
<evidence type="ECO:0000256" key="2">
    <source>
        <dbReference type="ARBA" id="ARBA00022803"/>
    </source>
</evidence>
<dbReference type="PROSITE" id="PS50293">
    <property type="entry name" value="TPR_REGION"/>
    <property type="match status" value="1"/>
</dbReference>
<dbReference type="InterPro" id="IPR019734">
    <property type="entry name" value="TPR_rpt"/>
</dbReference>
<dbReference type="SMART" id="SM00028">
    <property type="entry name" value="TPR"/>
    <property type="match status" value="1"/>
</dbReference>
<keyword evidence="1" id="KW-0677">Repeat</keyword>
<dbReference type="EMBL" id="QFBC01000001">
    <property type="protein sequence ID" value="PWE58109.1"/>
    <property type="molecule type" value="Genomic_DNA"/>
</dbReference>
<evidence type="ECO:0000313" key="5">
    <source>
        <dbReference type="Proteomes" id="UP000245252"/>
    </source>
</evidence>
<dbReference type="InterPro" id="IPR013105">
    <property type="entry name" value="TPR_2"/>
</dbReference>
<reference evidence="4 5" key="1">
    <citation type="submission" date="2018-05" db="EMBL/GenBank/DDBJ databases">
        <title>The draft genome of strain NS-104.</title>
        <authorList>
            <person name="Hang P."/>
            <person name="Jiang J."/>
        </authorList>
    </citation>
    <scope>NUCLEOTIDE SEQUENCE [LARGE SCALE GENOMIC DNA]</scope>
    <source>
        <strain evidence="4 5">NS-104</strain>
    </source>
</reference>
<sequence>MRKARYNARGGFGPDIDSPADGILNEAWDAETPGKRTKLARKALSVDLDCIDAYNILGIHAESHAESIALFREGVRIGERLFAPVLDDEDMAWWGFLGTRPWMRAQHNLGLALMAAGDAKEAAETFKRLLKLNPNDNQGVRTLVMKLSAESGDYSDCRILFADYDGDGSIEFVATKLLVDLASKRKIDFRRHFDEIEASNRYFLPLLATAAKSNRWPRAVSADLIAWGSKEAAAIYLNEFKAAWQRSPKLLAGFLEAYLAQQAKDRT</sequence>
<evidence type="ECO:0000256" key="3">
    <source>
        <dbReference type="PROSITE-ProRule" id="PRU00339"/>
    </source>
</evidence>
<keyword evidence="5" id="KW-1185">Reference proteome</keyword>
<dbReference type="InterPro" id="IPR011990">
    <property type="entry name" value="TPR-like_helical_dom_sf"/>
</dbReference>